<dbReference type="Proteomes" id="UP000183365">
    <property type="component" value="Unassembled WGS sequence"/>
</dbReference>
<accession>A0A1L0FQ47</accession>
<evidence type="ECO:0000259" key="2">
    <source>
        <dbReference type="Pfam" id="PF11597"/>
    </source>
</evidence>
<name>A0A1L0FQ47_9ASCO</name>
<feature type="region of interest" description="Disordered" evidence="1">
    <location>
        <begin position="562"/>
        <end position="589"/>
    </location>
</feature>
<proteinExistence type="predicted"/>
<reference evidence="4" key="1">
    <citation type="submission" date="2016-11" db="EMBL/GenBank/DDBJ databases">
        <authorList>
            <person name="Guldener U."/>
        </authorList>
    </citation>
    <scope>NUCLEOTIDE SEQUENCE [LARGE SCALE GENOMIC DNA]</scope>
</reference>
<organism evidence="3 4">
    <name type="scientific">Hanseniaspora guilliermondii</name>
    <dbReference type="NCBI Taxonomy" id="56406"/>
    <lineage>
        <taxon>Eukaryota</taxon>
        <taxon>Fungi</taxon>
        <taxon>Dikarya</taxon>
        <taxon>Ascomycota</taxon>
        <taxon>Saccharomycotina</taxon>
        <taxon>Saccharomycetes</taxon>
        <taxon>Saccharomycodales</taxon>
        <taxon>Saccharomycodaceae</taxon>
        <taxon>Hanseniaspora</taxon>
    </lineage>
</organism>
<sequence length="1536" mass="174314">MSEINSEDYSQLHHFLTSYFQIDSISKINYHQYIGSEGNEQWCFCSDLYMRSRDSKSLVSLFGKELWCFSLNDDPVPVPFERKSPSSAKNSISGIKSPLMDDDMDNLTHLSNDNNKFSISADANSDYLQNIDLDVIDPNLIQERLPDKTGHFNPNFAKPNLPTSYAIFLKAVRRLIYLNLSADSFNKFIPFGNSCLIQNNDLKQQDKNSFITNSADSSDFYRVLNISPHLFENGCLSVSMNYKNLTLTSFKKLTQNTKITKSDMKQYAVYLAPSGVRCFLSFSSDDLNSCISKNPPKNATKILKILKISHGIDFLQDQITWIKVFPSILHLSGQTPSIYNYLKDFEHDVNDPEQKKNLILWPLELLFLQKYTENVWGIDAPQNDIDISLESALQKTEEINELNLKLKLKYGDSNEVLNDEPMDMDNNGIPTNLPLIQQSSPFLMLQQGSPEKMMPPSSGINNDINNNLNNKYLLSVGNTNNMTGPDGVSVNIPTSQGLIKPGSLINSRSSNTTSPFFKIKSNDTSPQFGGLEKDLFENSNLDNENVKESPDLGEDEALNDEMKDLFGDDDDDDDESIKEETEEKSIGKKRPFKLIDESYDTPKSSGYSYSDPGAPMANSITPAFQENSQNPTINSNSIHSMSENTSTIKDRRSSVYSHINFNPLINNVDSKYKSGGKFAMSFQKSNVPDDVFAENIDEPHGNDNLIKQGNCNNNPSSKDNINLQEIMFQASRGITSSGFNYDNDMYENEVSSDEDDNGMISIKDITSTNISVPLTSITHATNKNNLSVNNMDNYPSLPYSNIFSTNNMNTIKESSFFPLSVLNEINPALSHQPSTKPAIKGYSLSTSQLVANVSKNPPYKNDRENQLLMGNELYKSQSPSSLVSPGFIASDKNTGNEIDNLMLVAGSNKPTSPENILEITKDKENFTAADSPVPEMIEKKVEVDDEVKAINVLPFVLRHMPIFSIPFQFFKSFEINHFNMNVDKELFLHALEREVIFNNFISEYIEKKDILFGSDNIFYSEIDEVNDIFLRMFPKFKRLSLGTDMLSMDKKVEDVFKENRLSIDDKFVILNDFHNNEVGITTKDLKKWYNFELKPLTKHDKSMELNCCFITDISFKCSSEFMNKFALNYSRRKFGDVKFITESMEKGVLPIDLYDYKHAKYCSVKILTDFVGIKKCTDLIIFLPLDIRKDKIKADSMKKFAFYVNLKKILLSQIPPNLLKINLHFIPNSKLEFTTLLEMNKVCLSVFNKISISDATNKTGTRFLSKLDKSNENSRTLKDDIMMNNYNVPIITAGNVPYFNVCKNNNFDNYIIVCYSRSIDKNYLTASWVLPDGTNFHFKTWRLGDSAKFEKVCDEIWRRTMAIITTQFGIHKVGGYKLGDSNCIILTRLNSILPDDELVHWRRLSSKNKNVSLAVVCADFNINHSSQSMDEDVHFTYLKNSLPLSNSQHRCSIKTGAIINVNSASQEKNVNFCDYLEINLLNCPHSSASILLDRVMWNMYSLSLLNANFGITQQTVVPFNILIIERVLRSVVHMDL</sequence>
<evidence type="ECO:0000256" key="1">
    <source>
        <dbReference type="SAM" id="MobiDB-lite"/>
    </source>
</evidence>
<dbReference type="EMBL" id="FQNF01000133">
    <property type="protein sequence ID" value="SGZ41694.1"/>
    <property type="molecule type" value="Genomic_DNA"/>
</dbReference>
<gene>
    <name evidence="3" type="ORF">HGUI_03895</name>
</gene>
<feature type="domain" description="Mediator complex subunit Med13 N-terminal" evidence="2">
    <location>
        <begin position="12"/>
        <end position="369"/>
    </location>
</feature>
<dbReference type="InterPro" id="IPR021643">
    <property type="entry name" value="Mediator_Med13_N"/>
</dbReference>
<dbReference type="VEuPathDB" id="FungiDB:HGUI_03895"/>
<evidence type="ECO:0000313" key="3">
    <source>
        <dbReference type="EMBL" id="SGZ41694.1"/>
    </source>
</evidence>
<dbReference type="OrthoDB" id="103819at2759"/>
<dbReference type="Pfam" id="PF11597">
    <property type="entry name" value="Med13_N"/>
    <property type="match status" value="1"/>
</dbReference>
<protein>
    <recommendedName>
        <fullName evidence="2">Mediator complex subunit Med13 N-terminal domain-containing protein</fullName>
    </recommendedName>
</protein>
<evidence type="ECO:0000313" key="4">
    <source>
        <dbReference type="Proteomes" id="UP000183365"/>
    </source>
</evidence>
<feature type="compositionally biased region" description="Acidic residues" evidence="1">
    <location>
        <begin position="567"/>
        <end position="577"/>
    </location>
</feature>
<feature type="region of interest" description="Disordered" evidence="1">
    <location>
        <begin position="514"/>
        <end position="533"/>
    </location>
</feature>
<keyword evidence="4" id="KW-1185">Reference proteome</keyword>